<protein>
    <recommendedName>
        <fullName evidence="3">DUF4231 domain-containing protein</fullName>
    </recommendedName>
</protein>
<evidence type="ECO:0000313" key="2">
    <source>
        <dbReference type="EMBL" id="VAW96272.1"/>
    </source>
</evidence>
<accession>A0A3B1A8W1</accession>
<name>A0A3B1A8W1_9ZZZZ</name>
<feature type="transmembrane region" description="Helical" evidence="1">
    <location>
        <begin position="51"/>
        <end position="71"/>
    </location>
</feature>
<keyword evidence="1" id="KW-1133">Transmembrane helix</keyword>
<feature type="transmembrane region" description="Helical" evidence="1">
    <location>
        <begin position="77"/>
        <end position="96"/>
    </location>
</feature>
<reference evidence="2" key="1">
    <citation type="submission" date="2018-06" db="EMBL/GenBank/DDBJ databases">
        <authorList>
            <person name="Zhirakovskaya E."/>
        </authorList>
    </citation>
    <scope>NUCLEOTIDE SEQUENCE</scope>
</reference>
<evidence type="ECO:0008006" key="3">
    <source>
        <dbReference type="Google" id="ProtNLM"/>
    </source>
</evidence>
<proteinExistence type="predicted"/>
<evidence type="ECO:0000256" key="1">
    <source>
        <dbReference type="SAM" id="Phobius"/>
    </source>
</evidence>
<keyword evidence="1" id="KW-0472">Membrane</keyword>
<dbReference type="InterPro" id="IPR025325">
    <property type="entry name" value="DUF4231"/>
</dbReference>
<gene>
    <name evidence="2" type="ORF">MNBD_GAMMA22-1274</name>
</gene>
<sequence length="171" mass="19968">MEDNNKPTIHVSHEKPRSYGSMSVEEYIAERVNPFLEWYDKKAKRFKRFYLWMRSITVLGGAIVPVLINLQIKNIEIATTLISVLVIVFISLESVFHFREQWKNYRSTYQQISSEYFNFVTADGIYRELDNQEAFLNFVERVENAISAESTTTLNVLTTVTNKKVIGQTQK</sequence>
<dbReference type="AlphaFoldDB" id="A0A3B1A8W1"/>
<dbReference type="Pfam" id="PF14015">
    <property type="entry name" value="DUF4231"/>
    <property type="match status" value="1"/>
</dbReference>
<organism evidence="2">
    <name type="scientific">hydrothermal vent metagenome</name>
    <dbReference type="NCBI Taxonomy" id="652676"/>
    <lineage>
        <taxon>unclassified sequences</taxon>
        <taxon>metagenomes</taxon>
        <taxon>ecological metagenomes</taxon>
    </lineage>
</organism>
<dbReference type="NCBIfam" id="NF033634">
    <property type="entry name" value="SLATT_1"/>
    <property type="match status" value="1"/>
</dbReference>
<keyword evidence="1" id="KW-0812">Transmembrane</keyword>
<dbReference type="EMBL" id="UOFS01000026">
    <property type="protein sequence ID" value="VAW96272.1"/>
    <property type="molecule type" value="Genomic_DNA"/>
</dbReference>